<dbReference type="InterPro" id="IPR029787">
    <property type="entry name" value="Nucleotide_cyclase"/>
</dbReference>
<evidence type="ECO:0000259" key="1">
    <source>
        <dbReference type="PROSITE" id="PS50887"/>
    </source>
</evidence>
<evidence type="ECO:0000313" key="3">
    <source>
        <dbReference type="Proteomes" id="UP000237839"/>
    </source>
</evidence>
<organism evidence="2 3">
    <name type="scientific">Solimicrobium silvestre</name>
    <dbReference type="NCBI Taxonomy" id="2099400"/>
    <lineage>
        <taxon>Bacteria</taxon>
        <taxon>Pseudomonadati</taxon>
        <taxon>Pseudomonadota</taxon>
        <taxon>Betaproteobacteria</taxon>
        <taxon>Burkholderiales</taxon>
        <taxon>Oxalobacteraceae</taxon>
        <taxon>Solimicrobium</taxon>
    </lineage>
</organism>
<dbReference type="PANTHER" id="PTHR43102">
    <property type="entry name" value="SLR1143 PROTEIN"/>
    <property type="match status" value="1"/>
</dbReference>
<proteinExistence type="predicted"/>
<dbReference type="NCBIfam" id="TIGR00254">
    <property type="entry name" value="GGDEF"/>
    <property type="match status" value="1"/>
</dbReference>
<dbReference type="Pfam" id="PF01590">
    <property type="entry name" value="GAF"/>
    <property type="match status" value="1"/>
</dbReference>
<dbReference type="Proteomes" id="UP000237839">
    <property type="component" value="Unassembled WGS sequence"/>
</dbReference>
<dbReference type="CDD" id="cd01949">
    <property type="entry name" value="GGDEF"/>
    <property type="match status" value="1"/>
</dbReference>
<comment type="caution">
    <text evidence="2">The sequence shown here is derived from an EMBL/GenBank/DDBJ whole genome shotgun (WGS) entry which is preliminary data.</text>
</comment>
<name>A0A2S9H5H4_9BURK</name>
<dbReference type="OrthoDB" id="5571399at2"/>
<dbReference type="SUPFAM" id="SSF55781">
    <property type="entry name" value="GAF domain-like"/>
    <property type="match status" value="1"/>
</dbReference>
<keyword evidence="3" id="KW-1185">Reference proteome</keyword>
<dbReference type="PROSITE" id="PS50887">
    <property type="entry name" value="GGDEF"/>
    <property type="match status" value="1"/>
</dbReference>
<dbReference type="SMART" id="SM00065">
    <property type="entry name" value="GAF"/>
    <property type="match status" value="1"/>
</dbReference>
<dbReference type="Pfam" id="PF00990">
    <property type="entry name" value="GGDEF"/>
    <property type="match status" value="1"/>
</dbReference>
<dbReference type="SUPFAM" id="SSF55073">
    <property type="entry name" value="Nucleotide cyclase"/>
    <property type="match status" value="1"/>
</dbReference>
<dbReference type="InterPro" id="IPR003018">
    <property type="entry name" value="GAF"/>
</dbReference>
<dbReference type="SMART" id="SM00267">
    <property type="entry name" value="GGDEF"/>
    <property type="match status" value="1"/>
</dbReference>
<gene>
    <name evidence="2" type="ORF">S2091_0435</name>
</gene>
<dbReference type="Gene3D" id="3.30.450.40">
    <property type="match status" value="1"/>
</dbReference>
<dbReference type="EMBL" id="PUGF01000001">
    <property type="protein sequence ID" value="PRC95240.1"/>
    <property type="molecule type" value="Genomic_DNA"/>
</dbReference>
<dbReference type="Gene3D" id="3.30.70.270">
    <property type="match status" value="1"/>
</dbReference>
<sequence length="319" mass="36340">MLIPEKPDNEVSRIDTLRSFNILDTAPEERFDRLTRLAKRIFDVPIALVSLVDVNRQWFKSCMGLSVSETPREISFCGHAILSDEIFTVPDTLADERFFDNPLVTSDPHIRFYAGCPLTVPNGSKLGTLCLIDMTPRDLNEDDRKLLRDLASMAEQEIAAVQMATLDELTLLSNRRGFEVLGQHALNVCKRINKPASILFFDLNKFKKINDTYGHAEGDYALKKFSEILRLIFRDSDVISRLGGDEFVILLTNANYESSSEVIRRLRQKLDEYNKKAERGYDISFSVGQIEYDSEKHASLADLIQEADAAMYVKKHTKH</sequence>
<feature type="domain" description="GGDEF" evidence="1">
    <location>
        <begin position="194"/>
        <end position="319"/>
    </location>
</feature>
<dbReference type="GO" id="GO:0003824">
    <property type="term" value="F:catalytic activity"/>
    <property type="evidence" value="ECO:0007669"/>
    <property type="project" value="UniProtKB-ARBA"/>
</dbReference>
<dbReference type="InterPro" id="IPR043128">
    <property type="entry name" value="Rev_trsase/Diguanyl_cyclase"/>
</dbReference>
<dbReference type="AlphaFoldDB" id="A0A2S9H5H4"/>
<evidence type="ECO:0000313" key="2">
    <source>
        <dbReference type="EMBL" id="PRC95240.1"/>
    </source>
</evidence>
<dbReference type="InterPro" id="IPR000160">
    <property type="entry name" value="GGDEF_dom"/>
</dbReference>
<dbReference type="RefSeq" id="WP_105530113.1">
    <property type="nucleotide sequence ID" value="NZ_PUGF01000001.1"/>
</dbReference>
<accession>A0A2S9H5H4</accession>
<protein>
    <submittedName>
        <fullName evidence="2">GGDEF: diguanylate cyclase (GGDEF) domain</fullName>
    </submittedName>
</protein>
<dbReference type="PANTHER" id="PTHR43102:SF2">
    <property type="entry name" value="GAF DOMAIN-CONTAINING PROTEIN"/>
    <property type="match status" value="1"/>
</dbReference>
<reference evidence="2 3" key="1">
    <citation type="submission" date="2018-02" db="EMBL/GenBank/DDBJ databases">
        <title>Solimicrobium silvestre gen. nov., sp. nov., isolated from alpine forest soil.</title>
        <authorList>
            <person name="Margesin R."/>
            <person name="Albuquerque L."/>
            <person name="Zhang D.-C."/>
            <person name="Froufe H.J.C."/>
            <person name="Severino R."/>
            <person name="Roxo I."/>
            <person name="Egas C."/>
            <person name="Da Costa M.S."/>
        </authorList>
    </citation>
    <scope>NUCLEOTIDE SEQUENCE [LARGE SCALE GENOMIC DNA]</scope>
    <source>
        <strain evidence="2 3">S20-91</strain>
    </source>
</reference>
<dbReference type="FunFam" id="3.30.70.270:FF:000001">
    <property type="entry name" value="Diguanylate cyclase domain protein"/>
    <property type="match status" value="1"/>
</dbReference>
<dbReference type="InterPro" id="IPR029016">
    <property type="entry name" value="GAF-like_dom_sf"/>
</dbReference>